<proteinExistence type="predicted"/>
<name>Q11AY9_CHESB</name>
<sequence length="119" mass="12713">MSLCILAGGKLTVILANLFTLSWTHSVEQVEWQETWRASPAGVEIVEARVQGSGAGMEPPPGSRYERGWWIYRPDVGLLPELRLAASGATQSAWTLCAAGTCHALGGRPGSTIVVSYCP</sequence>
<accession>Q11AY9</accession>
<reference evidence="1" key="1">
    <citation type="submission" date="2006-06" db="EMBL/GenBank/DDBJ databases">
        <title>Complete sequence of chromosome of Chelativorans sp. BNC1.</title>
        <authorList>
            <consortium name="US DOE Joint Genome Institute"/>
            <person name="Copeland A."/>
            <person name="Lucas S."/>
            <person name="Lapidus A."/>
            <person name="Barry K."/>
            <person name="Detter J.C."/>
            <person name="Glavina del Rio T."/>
            <person name="Hammon N."/>
            <person name="Israni S."/>
            <person name="Dalin E."/>
            <person name="Tice H."/>
            <person name="Pitluck S."/>
            <person name="Chertkov O."/>
            <person name="Brettin T."/>
            <person name="Bruce D."/>
            <person name="Han C."/>
            <person name="Tapia R."/>
            <person name="Gilna P."/>
            <person name="Schmutz J."/>
            <person name="Larimer F."/>
            <person name="Land M."/>
            <person name="Hauser L."/>
            <person name="Kyrpides N."/>
            <person name="Mikhailova N."/>
            <person name="Richardson P."/>
        </authorList>
    </citation>
    <scope>NUCLEOTIDE SEQUENCE</scope>
    <source>
        <strain evidence="1">BNC1</strain>
    </source>
</reference>
<evidence type="ECO:0000313" key="1">
    <source>
        <dbReference type="EMBL" id="ABG65436.1"/>
    </source>
</evidence>
<evidence type="ECO:0008006" key="2">
    <source>
        <dbReference type="Google" id="ProtNLM"/>
    </source>
</evidence>
<dbReference type="InterPro" id="IPR015001">
    <property type="entry name" value="DUF1850"/>
</dbReference>
<dbReference type="AlphaFoldDB" id="Q11AY9"/>
<protein>
    <recommendedName>
        <fullName evidence="2">DUF1850 domain-containing protein</fullName>
    </recommendedName>
</protein>
<dbReference type="OrthoDB" id="5298197at2"/>
<organism evidence="1">
    <name type="scientific">Chelativorans sp. (strain BNC1)</name>
    <dbReference type="NCBI Taxonomy" id="266779"/>
    <lineage>
        <taxon>Bacteria</taxon>
        <taxon>Pseudomonadati</taxon>
        <taxon>Pseudomonadota</taxon>
        <taxon>Alphaproteobacteria</taxon>
        <taxon>Hyphomicrobiales</taxon>
        <taxon>Phyllobacteriaceae</taxon>
        <taxon>Chelativorans</taxon>
    </lineage>
</organism>
<dbReference type="EMBL" id="CP000390">
    <property type="protein sequence ID" value="ABG65436.1"/>
    <property type="molecule type" value="Genomic_DNA"/>
</dbReference>
<dbReference type="STRING" id="266779.Meso_4069"/>
<dbReference type="eggNOG" id="COG4729">
    <property type="taxonomic scope" value="Bacteria"/>
</dbReference>
<gene>
    <name evidence="1" type="ordered locus">Meso_4069</name>
</gene>
<dbReference type="HOGENOM" id="CLU_142871_0_0_5"/>
<dbReference type="Pfam" id="PF08905">
    <property type="entry name" value="DUF1850"/>
    <property type="match status" value="1"/>
</dbReference>
<dbReference type="KEGG" id="mes:Meso_4069"/>